<dbReference type="PANTHER" id="PTHR23222">
    <property type="entry name" value="PROHIBITIN"/>
    <property type="match status" value="1"/>
</dbReference>
<dbReference type="PANTHER" id="PTHR23222:SF0">
    <property type="entry name" value="PROHIBITIN 1"/>
    <property type="match status" value="1"/>
</dbReference>
<dbReference type="Pfam" id="PF01145">
    <property type="entry name" value="Band_7"/>
    <property type="match status" value="1"/>
</dbReference>
<evidence type="ECO:0000259" key="2">
    <source>
        <dbReference type="Pfam" id="PF01145"/>
    </source>
</evidence>
<keyword evidence="1" id="KW-0812">Transmembrane</keyword>
<dbReference type="CDD" id="cd03401">
    <property type="entry name" value="SPFH_prohibitin"/>
    <property type="match status" value="1"/>
</dbReference>
<proteinExistence type="predicted"/>
<comment type="caution">
    <text evidence="3">The sequence shown here is derived from an EMBL/GenBank/DDBJ whole genome shotgun (WGS) entry which is preliminary data.</text>
</comment>
<name>A0A538T6F8_UNCEI</name>
<keyword evidence="1" id="KW-1133">Transmembrane helix</keyword>
<dbReference type="InterPro" id="IPR036013">
    <property type="entry name" value="Band_7/SPFH_dom_sf"/>
</dbReference>
<reference evidence="3 4" key="1">
    <citation type="journal article" date="2019" name="Nat. Microbiol.">
        <title>Mediterranean grassland soil C-N compound turnover is dependent on rainfall and depth, and is mediated by genomically divergent microorganisms.</title>
        <authorList>
            <person name="Diamond S."/>
            <person name="Andeer P.F."/>
            <person name="Li Z."/>
            <person name="Crits-Christoph A."/>
            <person name="Burstein D."/>
            <person name="Anantharaman K."/>
            <person name="Lane K.R."/>
            <person name="Thomas B.C."/>
            <person name="Pan C."/>
            <person name="Northen T.R."/>
            <person name="Banfield J.F."/>
        </authorList>
    </citation>
    <scope>NUCLEOTIDE SEQUENCE [LARGE SCALE GENOMIC DNA]</scope>
    <source>
        <strain evidence="3">WS_2</strain>
    </source>
</reference>
<sequence length="163" mass="17752">MSARVFRMGGGDSAGTGGVRFAVIAVVLLVVFLLTNPLKVIPAGHVGVKDFFGIVSKNVLPPGVHLVFPMTRVVRMSTQTQQVKEAAEVPSQEGLTMDLEASLLYRLDPDKAAEIYRTVGRDYEGTVVEPQIRSAIREITASYDAKALYSSEREKIAQEISDQ</sequence>
<gene>
    <name evidence="3" type="ORF">E6K72_01940</name>
</gene>
<organism evidence="3 4">
    <name type="scientific">Eiseniibacteriota bacterium</name>
    <dbReference type="NCBI Taxonomy" id="2212470"/>
    <lineage>
        <taxon>Bacteria</taxon>
        <taxon>Candidatus Eiseniibacteriota</taxon>
    </lineage>
</organism>
<dbReference type="Proteomes" id="UP000317716">
    <property type="component" value="Unassembled WGS sequence"/>
</dbReference>
<dbReference type="SUPFAM" id="SSF117892">
    <property type="entry name" value="Band 7/SPFH domain"/>
    <property type="match status" value="1"/>
</dbReference>
<feature type="non-terminal residue" evidence="3">
    <location>
        <position position="163"/>
    </location>
</feature>
<keyword evidence="1" id="KW-0472">Membrane</keyword>
<dbReference type="InterPro" id="IPR001107">
    <property type="entry name" value="Band_7"/>
</dbReference>
<evidence type="ECO:0000256" key="1">
    <source>
        <dbReference type="SAM" id="Phobius"/>
    </source>
</evidence>
<feature type="transmembrane region" description="Helical" evidence="1">
    <location>
        <begin position="17"/>
        <end position="35"/>
    </location>
</feature>
<dbReference type="Gene3D" id="3.30.479.30">
    <property type="entry name" value="Band 7 domain"/>
    <property type="match status" value="1"/>
</dbReference>
<feature type="domain" description="Band 7" evidence="2">
    <location>
        <begin position="39"/>
        <end position="162"/>
    </location>
</feature>
<protein>
    <submittedName>
        <fullName evidence="3">Prohibitin family protein</fullName>
    </submittedName>
</protein>
<dbReference type="EMBL" id="VBOS01000058">
    <property type="protein sequence ID" value="TMQ59074.1"/>
    <property type="molecule type" value="Genomic_DNA"/>
</dbReference>
<evidence type="ECO:0000313" key="3">
    <source>
        <dbReference type="EMBL" id="TMQ59074.1"/>
    </source>
</evidence>
<dbReference type="AlphaFoldDB" id="A0A538T6F8"/>
<dbReference type="InterPro" id="IPR000163">
    <property type="entry name" value="Prohibitin"/>
</dbReference>
<evidence type="ECO:0000313" key="4">
    <source>
        <dbReference type="Proteomes" id="UP000317716"/>
    </source>
</evidence>
<dbReference type="GO" id="GO:0016020">
    <property type="term" value="C:membrane"/>
    <property type="evidence" value="ECO:0007669"/>
    <property type="project" value="InterPro"/>
</dbReference>
<accession>A0A538T6F8</accession>